<dbReference type="Pfam" id="PF09829">
    <property type="entry name" value="DUF2057"/>
    <property type="match status" value="1"/>
</dbReference>
<keyword evidence="4" id="KW-1185">Reference proteome</keyword>
<organism evidence="3 4">
    <name type="scientific">Rahnella woolbedingensis</name>
    <dbReference type="NCBI Taxonomy" id="1510574"/>
    <lineage>
        <taxon>Bacteria</taxon>
        <taxon>Pseudomonadati</taxon>
        <taxon>Pseudomonadota</taxon>
        <taxon>Gammaproteobacteria</taxon>
        <taxon>Enterobacterales</taxon>
        <taxon>Yersiniaceae</taxon>
        <taxon>Rahnella</taxon>
    </lineage>
</organism>
<protein>
    <submittedName>
        <fullName evidence="3">DUF2057 domain-containing protein</fullName>
    </submittedName>
</protein>
<reference evidence="3 4" key="1">
    <citation type="submission" date="2018-09" db="EMBL/GenBank/DDBJ databases">
        <authorList>
            <person name="Le Fleche-Mateos A."/>
        </authorList>
    </citation>
    <scope>NUCLEOTIDE SEQUENCE [LARGE SCALE GENOMIC DNA]</scope>
    <source>
        <strain evidence="3 4">DSM 27399</strain>
    </source>
</reference>
<evidence type="ECO:0000313" key="4">
    <source>
        <dbReference type="Proteomes" id="UP000284908"/>
    </source>
</evidence>
<dbReference type="InterPro" id="IPR018635">
    <property type="entry name" value="UPF0319"/>
</dbReference>
<comment type="caution">
    <text evidence="3">The sequence shown here is derived from an EMBL/GenBank/DDBJ whole genome shotgun (WGS) entry which is preliminary data.</text>
</comment>
<dbReference type="AlphaFoldDB" id="A0A419N2V3"/>
<dbReference type="Proteomes" id="UP000284908">
    <property type="component" value="Unassembled WGS sequence"/>
</dbReference>
<accession>A0A419N2V3</accession>
<dbReference type="OrthoDB" id="5588749at2"/>
<feature type="region of interest" description="Disordered" evidence="1">
    <location>
        <begin position="148"/>
        <end position="171"/>
    </location>
</feature>
<proteinExistence type="predicted"/>
<name>A0A419N2V3_9GAMM</name>
<feature type="signal peptide" evidence="2">
    <location>
        <begin position="1"/>
        <end position="19"/>
    </location>
</feature>
<evidence type="ECO:0000256" key="1">
    <source>
        <dbReference type="SAM" id="MobiDB-lite"/>
    </source>
</evidence>
<evidence type="ECO:0000256" key="2">
    <source>
        <dbReference type="SAM" id="SignalP"/>
    </source>
</evidence>
<feature type="chain" id="PRO_5019432796" evidence="2">
    <location>
        <begin position="20"/>
        <end position="195"/>
    </location>
</feature>
<dbReference type="RefSeq" id="WP_120135017.1">
    <property type="nucleotide sequence ID" value="NZ_RAHH01000040.1"/>
</dbReference>
<dbReference type="EMBL" id="RAHH01000040">
    <property type="protein sequence ID" value="RJT35123.1"/>
    <property type="molecule type" value="Genomic_DNA"/>
</dbReference>
<gene>
    <name evidence="3" type="ORF">D6C13_23150</name>
</gene>
<keyword evidence="2" id="KW-0732">Signal</keyword>
<sequence length="195" mass="20809">MYKTLLTLLLLTVSGFSVAATLNVGDNVNVLAARNAKFKPLDKSVTLGSGEQAIIVRFDAPTDPGSANESQGRVTSDAWLLTFTPPASGELTLSTQTPRTENDTRKVAKNPHFLLSSSTGSVIAMSSKPVAVSQESLMTDYSEYLPPSTLTSSGMTDPNAATQNAQPGSLPQTQSEFLKLSATQRKAFLRWALEL</sequence>
<evidence type="ECO:0000313" key="3">
    <source>
        <dbReference type="EMBL" id="RJT35123.1"/>
    </source>
</evidence>